<sequence length="431" mass="47617">MVRPVPVYVVEPHHHALHHIYRAIGRKKLPFSKVLMVHFDAHPDLVLPPGLDPARCRDRDHVLDVVDIESWILPAALAGHLDRVLWVRSPWSDQLPDGDQQFLIGPKDGPSPGDLSPALLPERVHVDAPSGVRAMNVGLRVQALDALLERRNPATRGNAWQPEDRCFVLDIDLDFYSTQDPFAMVLSQSQMQLLRQLYHASFPDPTADPSLLEEAQAKRRAQLQHLKEQLQRHLPTAESSNGGPSIETLNGLCHEVGPINNPQATSGVDLQADSSDSVKVCAPGKPVDRDTDSGVDLRDDTVNSPVADVQVDPRLLDLCHDLTIRPPKGEPLEPKLIHDAACTCDMNSQLQHHVSSRDEILALVQSTTRFLGRLNAKPALVTIARSSLDGYCPPSDVDFVQEKVLDALRELYGELNISLDYEEPSAPGNLE</sequence>
<dbReference type="EMBL" id="GBIH01001007">
    <property type="protein sequence ID" value="JAC93703.1"/>
    <property type="molecule type" value="mRNA"/>
</dbReference>
<dbReference type="PANTHER" id="PTHR13225:SF3">
    <property type="entry name" value="UPF0489 PROTEIN C5ORF22"/>
    <property type="match status" value="1"/>
</dbReference>
<dbReference type="AlphaFoldDB" id="A0A090XEZ0"/>
<evidence type="ECO:0000256" key="2">
    <source>
        <dbReference type="SAM" id="MobiDB-lite"/>
    </source>
</evidence>
<feature type="compositionally biased region" description="Basic and acidic residues" evidence="2">
    <location>
        <begin position="286"/>
        <end position="301"/>
    </location>
</feature>
<proteinExistence type="evidence at transcript level"/>
<protein>
    <submittedName>
        <fullName evidence="3">Uncharacterized protein</fullName>
    </submittedName>
</protein>
<accession>A0A090XEZ0</accession>
<dbReference type="InterPro" id="IPR024131">
    <property type="entry name" value="UPF0489"/>
</dbReference>
<feature type="compositionally biased region" description="Polar residues" evidence="2">
    <location>
        <begin position="260"/>
        <end position="277"/>
    </location>
</feature>
<feature type="region of interest" description="Disordered" evidence="2">
    <location>
        <begin position="258"/>
        <end position="301"/>
    </location>
</feature>
<dbReference type="PANTHER" id="PTHR13225">
    <property type="entry name" value="MISEXPRESSION SUPPRESSOR OF RAS 6"/>
    <property type="match status" value="1"/>
</dbReference>
<comment type="similarity">
    <text evidence="1">Belongs to the UPF0489 family.</text>
</comment>
<evidence type="ECO:0000313" key="3">
    <source>
        <dbReference type="EMBL" id="JAC93703.1"/>
    </source>
</evidence>
<dbReference type="Pfam" id="PF12640">
    <property type="entry name" value="UPF0489"/>
    <property type="match status" value="1"/>
</dbReference>
<evidence type="ECO:0000256" key="1">
    <source>
        <dbReference type="ARBA" id="ARBA00007099"/>
    </source>
</evidence>
<name>A0A090XEZ0_IXORI</name>
<organism evidence="3">
    <name type="scientific">Ixodes ricinus</name>
    <name type="common">Common tick</name>
    <name type="synonym">Acarus ricinus</name>
    <dbReference type="NCBI Taxonomy" id="34613"/>
    <lineage>
        <taxon>Eukaryota</taxon>
        <taxon>Metazoa</taxon>
        <taxon>Ecdysozoa</taxon>
        <taxon>Arthropoda</taxon>
        <taxon>Chelicerata</taxon>
        <taxon>Arachnida</taxon>
        <taxon>Acari</taxon>
        <taxon>Parasitiformes</taxon>
        <taxon>Ixodida</taxon>
        <taxon>Ixodoidea</taxon>
        <taxon>Ixodidae</taxon>
        <taxon>Ixodinae</taxon>
        <taxon>Ixodes</taxon>
    </lineage>
</organism>
<reference evidence="3" key="1">
    <citation type="journal article" date="2015" name="PLoS Negl. Trop. Dis.">
        <title>Deep Sequencing Analysis of the Ixodes ricinus Haemocytome.</title>
        <authorList>
            <person name="Kotsyfakis M."/>
            <person name="Kopacek P."/>
            <person name="Franta Z."/>
            <person name="Pedra J.H."/>
            <person name="Ribeiro J.M."/>
        </authorList>
    </citation>
    <scope>NUCLEOTIDE SEQUENCE</scope>
</reference>